<proteinExistence type="predicted"/>
<evidence type="ECO:0000313" key="1">
    <source>
        <dbReference type="EMBL" id="JAH69411.1"/>
    </source>
</evidence>
<reference evidence="1" key="2">
    <citation type="journal article" date="2015" name="Fish Shellfish Immunol.">
        <title>Early steps in the European eel (Anguilla anguilla)-Vibrio vulnificus interaction in the gills: Role of the RtxA13 toxin.</title>
        <authorList>
            <person name="Callol A."/>
            <person name="Pajuelo D."/>
            <person name="Ebbesson L."/>
            <person name="Teles M."/>
            <person name="MacKenzie S."/>
            <person name="Amaro C."/>
        </authorList>
    </citation>
    <scope>NUCLEOTIDE SEQUENCE</scope>
</reference>
<organism evidence="1">
    <name type="scientific">Anguilla anguilla</name>
    <name type="common">European freshwater eel</name>
    <name type="synonym">Muraena anguilla</name>
    <dbReference type="NCBI Taxonomy" id="7936"/>
    <lineage>
        <taxon>Eukaryota</taxon>
        <taxon>Metazoa</taxon>
        <taxon>Chordata</taxon>
        <taxon>Craniata</taxon>
        <taxon>Vertebrata</taxon>
        <taxon>Euteleostomi</taxon>
        <taxon>Actinopterygii</taxon>
        <taxon>Neopterygii</taxon>
        <taxon>Teleostei</taxon>
        <taxon>Anguilliformes</taxon>
        <taxon>Anguillidae</taxon>
        <taxon>Anguilla</taxon>
    </lineage>
</organism>
<dbReference type="EMBL" id="GBXM01039166">
    <property type="protein sequence ID" value="JAH69411.1"/>
    <property type="molecule type" value="Transcribed_RNA"/>
</dbReference>
<dbReference type="AlphaFoldDB" id="A0A0E9UUI8"/>
<protein>
    <submittedName>
        <fullName evidence="1">Uncharacterized protein</fullName>
    </submittedName>
</protein>
<name>A0A0E9UUI8_ANGAN</name>
<reference evidence="1" key="1">
    <citation type="submission" date="2014-11" db="EMBL/GenBank/DDBJ databases">
        <authorList>
            <person name="Amaro Gonzalez C."/>
        </authorList>
    </citation>
    <scope>NUCLEOTIDE SEQUENCE</scope>
</reference>
<accession>A0A0E9UUI8</accession>
<sequence length="33" mass="3663">MCYHCGTLRVFSSVLCVLFSVPSARMDRASVRA</sequence>